<dbReference type="InterPro" id="IPR011333">
    <property type="entry name" value="SKP1/BTB/POZ_sf"/>
</dbReference>
<sequence length="205" mass="23107">MEHDPTYTVTLRGRDFILTKSQIEFDSPNYFTTCFLGDSKEAQTRHLLLCRDPDLFIVICDYLCGYRVLPLNNRAIPARMSPEFALENIKADAAFYQLGGLIEECAALMSQTPQKGREQPQKPYLVLGCEYEHDTAGPFVEEVDKAINGPTWSTRITESRLSEIPFADMDRPEDHSGYLGLRTISAMESFAWAVRGEESSGRVAP</sequence>
<gene>
    <name evidence="1" type="ORF">RDB_LOCUS15978</name>
</gene>
<reference evidence="1" key="1">
    <citation type="submission" date="2021-01" db="EMBL/GenBank/DDBJ databases">
        <authorList>
            <person name="Kaushik A."/>
        </authorList>
    </citation>
    <scope>NUCLEOTIDE SEQUENCE</scope>
    <source>
        <strain evidence="1">AG3-T5</strain>
    </source>
</reference>
<proteinExistence type="predicted"/>
<name>A0A8H2WTF2_9AGAM</name>
<dbReference type="AlphaFoldDB" id="A0A8H2WTF2"/>
<evidence type="ECO:0000313" key="2">
    <source>
        <dbReference type="Proteomes" id="UP000663841"/>
    </source>
</evidence>
<protein>
    <recommendedName>
        <fullName evidence="3">BTB domain-containing protein</fullName>
    </recommendedName>
</protein>
<dbReference type="PANTHER" id="PTHR31758">
    <property type="entry name" value="BTB/POZ DOMAIN-CONTAINING PROTEIN YLR108C"/>
    <property type="match status" value="1"/>
</dbReference>
<dbReference type="Gene3D" id="3.30.710.10">
    <property type="entry name" value="Potassium Channel Kv1.1, Chain A"/>
    <property type="match status" value="1"/>
</dbReference>
<organism evidence="1 2">
    <name type="scientific">Rhizoctonia solani</name>
    <dbReference type="NCBI Taxonomy" id="456999"/>
    <lineage>
        <taxon>Eukaryota</taxon>
        <taxon>Fungi</taxon>
        <taxon>Dikarya</taxon>
        <taxon>Basidiomycota</taxon>
        <taxon>Agaricomycotina</taxon>
        <taxon>Agaricomycetes</taxon>
        <taxon>Cantharellales</taxon>
        <taxon>Ceratobasidiaceae</taxon>
        <taxon>Rhizoctonia</taxon>
    </lineage>
</organism>
<evidence type="ECO:0008006" key="3">
    <source>
        <dbReference type="Google" id="ProtNLM"/>
    </source>
</evidence>
<dbReference type="SUPFAM" id="SSF54695">
    <property type="entry name" value="POZ domain"/>
    <property type="match status" value="1"/>
</dbReference>
<evidence type="ECO:0000313" key="1">
    <source>
        <dbReference type="EMBL" id="CAE6406333.1"/>
    </source>
</evidence>
<dbReference type="EMBL" id="CAJMWW010000052">
    <property type="protein sequence ID" value="CAE6406333.1"/>
    <property type="molecule type" value="Genomic_DNA"/>
</dbReference>
<dbReference type="Proteomes" id="UP000663841">
    <property type="component" value="Unassembled WGS sequence"/>
</dbReference>
<dbReference type="PANTHER" id="PTHR31758:SF2">
    <property type="entry name" value="BTB_POZ DOMAIN-CONTAINING PROTEIN YLR108C"/>
    <property type="match status" value="1"/>
</dbReference>
<comment type="caution">
    <text evidence="1">The sequence shown here is derived from an EMBL/GenBank/DDBJ whole genome shotgun (WGS) entry which is preliminary data.</text>
</comment>
<accession>A0A8H2WTF2</accession>